<keyword evidence="3" id="KW-1185">Reference proteome</keyword>
<feature type="region of interest" description="Disordered" evidence="1">
    <location>
        <begin position="237"/>
        <end position="276"/>
    </location>
</feature>
<feature type="compositionally biased region" description="Acidic residues" evidence="1">
    <location>
        <begin position="237"/>
        <end position="248"/>
    </location>
</feature>
<evidence type="ECO:0000313" key="2">
    <source>
        <dbReference type="EMBL" id="KAL1634022.1"/>
    </source>
</evidence>
<proteinExistence type="predicted"/>
<dbReference type="Proteomes" id="UP001521116">
    <property type="component" value="Unassembled WGS sequence"/>
</dbReference>
<reference evidence="2 3" key="1">
    <citation type="submission" date="2024-02" db="EMBL/GenBank/DDBJ databases">
        <title>De novo assembly and annotation of 12 fungi associated with fruit tree decline syndrome in Ontario, Canada.</title>
        <authorList>
            <person name="Sulman M."/>
            <person name="Ellouze W."/>
            <person name="Ilyukhin E."/>
        </authorList>
    </citation>
    <scope>NUCLEOTIDE SEQUENCE [LARGE SCALE GENOMIC DNA]</scope>
    <source>
        <strain evidence="2 3">M1-105</strain>
    </source>
</reference>
<evidence type="ECO:0000256" key="1">
    <source>
        <dbReference type="SAM" id="MobiDB-lite"/>
    </source>
</evidence>
<gene>
    <name evidence="2" type="ORF">SLS56_002614</name>
</gene>
<accession>A0ABR3T3I2</accession>
<evidence type="ECO:0000313" key="3">
    <source>
        <dbReference type="Proteomes" id="UP001521116"/>
    </source>
</evidence>
<name>A0ABR3T3I2_9PEZI</name>
<sequence>MHTIRTVTGTTLAEMLHPPFRRVDYADDAAVLTVSTRLRQAWGTSPSLVASSSPGDGVGQIIRAIQSASPEELARARNPDKDAVHTPLRDSIYHNWNHVFWDVSRFLQDAACGTGHLHPPSESVFAVEYPEEPPEGCAVVDVVEKTWETSVLLAPTFLEEGVKLRFEIGEMGGCGDEDGSGFVFDATGTKGVYNETEVYWVRKGERVRISIGGDYGKERAGVAAVFVCGMLCDCVPESEETQEEEEASENGNGERKRDGDDGEDGHLDERAETALD</sequence>
<protein>
    <submittedName>
        <fullName evidence="2">Uncharacterized protein</fullName>
    </submittedName>
</protein>
<dbReference type="EMBL" id="JAJVDC020000018">
    <property type="protein sequence ID" value="KAL1634022.1"/>
    <property type="molecule type" value="Genomic_DNA"/>
</dbReference>
<feature type="compositionally biased region" description="Basic and acidic residues" evidence="1">
    <location>
        <begin position="252"/>
        <end position="276"/>
    </location>
</feature>
<organism evidence="2 3">
    <name type="scientific">Neofusicoccum ribis</name>
    <dbReference type="NCBI Taxonomy" id="45134"/>
    <lineage>
        <taxon>Eukaryota</taxon>
        <taxon>Fungi</taxon>
        <taxon>Dikarya</taxon>
        <taxon>Ascomycota</taxon>
        <taxon>Pezizomycotina</taxon>
        <taxon>Dothideomycetes</taxon>
        <taxon>Dothideomycetes incertae sedis</taxon>
        <taxon>Botryosphaeriales</taxon>
        <taxon>Botryosphaeriaceae</taxon>
        <taxon>Neofusicoccum</taxon>
    </lineage>
</organism>
<comment type="caution">
    <text evidence="2">The sequence shown here is derived from an EMBL/GenBank/DDBJ whole genome shotgun (WGS) entry which is preliminary data.</text>
</comment>